<gene>
    <name evidence="1" type="ORF">RFULGI_LOCUS13156</name>
</gene>
<evidence type="ECO:0000313" key="1">
    <source>
        <dbReference type="EMBL" id="CAG8744960.1"/>
    </source>
</evidence>
<organism evidence="1 2">
    <name type="scientific">Racocetra fulgida</name>
    <dbReference type="NCBI Taxonomy" id="60492"/>
    <lineage>
        <taxon>Eukaryota</taxon>
        <taxon>Fungi</taxon>
        <taxon>Fungi incertae sedis</taxon>
        <taxon>Mucoromycota</taxon>
        <taxon>Glomeromycotina</taxon>
        <taxon>Glomeromycetes</taxon>
        <taxon>Diversisporales</taxon>
        <taxon>Gigasporaceae</taxon>
        <taxon>Racocetra</taxon>
    </lineage>
</organism>
<sequence>LRQDLEKFENGDDVSVGIQGSIITAFLEYSIYVERQISVGLTSLKRTIDDYDSLAKREMILVKQEKALLHSTSQEA</sequence>
<dbReference type="EMBL" id="CAJVPZ010033677">
    <property type="protein sequence ID" value="CAG8744960.1"/>
    <property type="molecule type" value="Genomic_DNA"/>
</dbReference>
<feature type="non-terminal residue" evidence="1">
    <location>
        <position position="1"/>
    </location>
</feature>
<evidence type="ECO:0000313" key="2">
    <source>
        <dbReference type="Proteomes" id="UP000789396"/>
    </source>
</evidence>
<accession>A0A9N9NNQ3</accession>
<name>A0A9N9NNQ3_9GLOM</name>
<comment type="caution">
    <text evidence="1">The sequence shown here is derived from an EMBL/GenBank/DDBJ whole genome shotgun (WGS) entry which is preliminary data.</text>
</comment>
<dbReference type="OrthoDB" id="158360at2759"/>
<feature type="non-terminal residue" evidence="1">
    <location>
        <position position="76"/>
    </location>
</feature>
<protein>
    <submittedName>
        <fullName evidence="1">295_t:CDS:1</fullName>
    </submittedName>
</protein>
<dbReference type="Proteomes" id="UP000789396">
    <property type="component" value="Unassembled WGS sequence"/>
</dbReference>
<dbReference type="AlphaFoldDB" id="A0A9N9NNQ3"/>
<proteinExistence type="predicted"/>
<reference evidence="1" key="1">
    <citation type="submission" date="2021-06" db="EMBL/GenBank/DDBJ databases">
        <authorList>
            <person name="Kallberg Y."/>
            <person name="Tangrot J."/>
            <person name="Rosling A."/>
        </authorList>
    </citation>
    <scope>NUCLEOTIDE SEQUENCE</scope>
    <source>
        <strain evidence="1">IN212</strain>
    </source>
</reference>
<keyword evidence="2" id="KW-1185">Reference proteome</keyword>